<dbReference type="SMART" id="SM01007">
    <property type="entry name" value="Aldolase_II"/>
    <property type="match status" value="1"/>
</dbReference>
<dbReference type="PANTHER" id="PTHR10672">
    <property type="entry name" value="ADDUCIN"/>
    <property type="match status" value="1"/>
</dbReference>
<feature type="domain" description="Class II aldolase/adducin N-terminal" evidence="2">
    <location>
        <begin position="24"/>
        <end position="204"/>
    </location>
</feature>
<keyword evidence="4" id="KW-1185">Reference proteome</keyword>
<sequence>MMSNPNRYYEHPTRFSATEWQARVQLAAMYRIFAHLKWDESIYNHISLRVPGEPGHFLINPFGLHYSEVCASNLVKIDIEGKVIGHSDWPINPAGFTFHSAIHARVPDGHCVMHVHTTATQAVCCLKDGLSFSNFYAAQLYGKIAYHAFEGITVHLDEGERILASAGDKPVLLLRNHGPVVIGATLAQAFSLMWLVNRACEVQLAAQSMGEVIDLPQSVLEKCVADSLNFDPKYGAGEDAFAAFVRLIEKQDPGFRH</sequence>
<dbReference type="GO" id="GO:0051015">
    <property type="term" value="F:actin filament binding"/>
    <property type="evidence" value="ECO:0007669"/>
    <property type="project" value="TreeGrafter"/>
</dbReference>
<evidence type="ECO:0000313" key="3">
    <source>
        <dbReference type="EMBL" id="PZA15265.1"/>
    </source>
</evidence>
<dbReference type="Gene3D" id="3.40.225.10">
    <property type="entry name" value="Class II aldolase/adducin N-terminal domain"/>
    <property type="match status" value="1"/>
</dbReference>
<dbReference type="GO" id="GO:0005856">
    <property type="term" value="C:cytoskeleton"/>
    <property type="evidence" value="ECO:0007669"/>
    <property type="project" value="TreeGrafter"/>
</dbReference>
<reference evidence="3 4" key="1">
    <citation type="submission" date="2018-06" db="EMBL/GenBank/DDBJ databases">
        <title>Azoarcus communis strain SWub3 genome.</title>
        <authorList>
            <person name="Zorraquino Salvo V."/>
            <person name="Toubiana D."/>
            <person name="Blumwald E."/>
        </authorList>
    </citation>
    <scope>NUCLEOTIDE SEQUENCE [LARGE SCALE GENOMIC DNA]</scope>
    <source>
        <strain evidence="3 4">SWub3</strain>
    </source>
</reference>
<dbReference type="SUPFAM" id="SSF53639">
    <property type="entry name" value="AraD/HMP-PK domain-like"/>
    <property type="match status" value="1"/>
</dbReference>
<proteinExistence type="inferred from homology"/>
<dbReference type="InterPro" id="IPR051017">
    <property type="entry name" value="Aldolase-II_Adducin_sf"/>
</dbReference>
<gene>
    <name evidence="3" type="ORF">DNK49_17865</name>
</gene>
<protein>
    <submittedName>
        <fullName evidence="3">Class II aldolase/adducin family protein</fullName>
    </submittedName>
</protein>
<dbReference type="EMBL" id="QKOE01000016">
    <property type="protein sequence ID" value="PZA15265.1"/>
    <property type="molecule type" value="Genomic_DNA"/>
</dbReference>
<evidence type="ECO:0000313" key="4">
    <source>
        <dbReference type="Proteomes" id="UP000248259"/>
    </source>
</evidence>
<dbReference type="AlphaFoldDB" id="A0A323URQ9"/>
<accession>A0A323URQ9</accession>
<dbReference type="InterPro" id="IPR001303">
    <property type="entry name" value="Aldolase_II/adducin_N"/>
</dbReference>
<name>A0A323URQ9_9RHOO</name>
<organism evidence="3 4">
    <name type="scientific">Parazoarcus communis SWub3 = DSM 12120</name>
    <dbReference type="NCBI Taxonomy" id="1121029"/>
    <lineage>
        <taxon>Bacteria</taxon>
        <taxon>Pseudomonadati</taxon>
        <taxon>Pseudomonadota</taxon>
        <taxon>Betaproteobacteria</taxon>
        <taxon>Rhodocyclales</taxon>
        <taxon>Zoogloeaceae</taxon>
        <taxon>Parazoarcus</taxon>
    </lineage>
</organism>
<dbReference type="Proteomes" id="UP000248259">
    <property type="component" value="Unassembled WGS sequence"/>
</dbReference>
<dbReference type="Pfam" id="PF00596">
    <property type="entry name" value="Aldolase_II"/>
    <property type="match status" value="1"/>
</dbReference>
<dbReference type="NCBIfam" id="NF005451">
    <property type="entry name" value="PRK07044.1"/>
    <property type="match status" value="1"/>
</dbReference>
<dbReference type="OrthoDB" id="8859181at2"/>
<dbReference type="PANTHER" id="PTHR10672:SF3">
    <property type="entry name" value="PROTEIN HU-LI TAI SHAO"/>
    <property type="match status" value="1"/>
</dbReference>
<comment type="caution">
    <text evidence="3">The sequence shown here is derived from an EMBL/GenBank/DDBJ whole genome shotgun (WGS) entry which is preliminary data.</text>
</comment>
<evidence type="ECO:0000256" key="1">
    <source>
        <dbReference type="ARBA" id="ARBA00037961"/>
    </source>
</evidence>
<comment type="similarity">
    <text evidence="1">Belongs to the aldolase class II family.</text>
</comment>
<dbReference type="InterPro" id="IPR036409">
    <property type="entry name" value="Aldolase_II/adducin_N_sf"/>
</dbReference>
<evidence type="ECO:0000259" key="2">
    <source>
        <dbReference type="SMART" id="SM01007"/>
    </source>
</evidence>